<dbReference type="Gene3D" id="1.10.340.70">
    <property type="match status" value="1"/>
</dbReference>
<accession>A0A388K8U3</accession>
<evidence type="ECO:0000259" key="1">
    <source>
        <dbReference type="PROSITE" id="PS50994"/>
    </source>
</evidence>
<dbReference type="InterPro" id="IPR012337">
    <property type="entry name" value="RNaseH-like_sf"/>
</dbReference>
<dbReference type="PROSITE" id="PS50994">
    <property type="entry name" value="INTEGRASE"/>
    <property type="match status" value="1"/>
</dbReference>
<protein>
    <recommendedName>
        <fullName evidence="1">Integrase catalytic domain-containing protein</fullName>
    </recommendedName>
</protein>
<gene>
    <name evidence="2" type="ORF">CBR_g60014</name>
</gene>
<dbReference type="Proteomes" id="UP000265515">
    <property type="component" value="Unassembled WGS sequence"/>
</dbReference>
<feature type="domain" description="Integrase catalytic" evidence="1">
    <location>
        <begin position="246"/>
        <end position="407"/>
    </location>
</feature>
<sequence length="569" mass="65113">MLVVPKQRLVITINIGSSDENIRGWGKLFRGEANINMHNFPSFSRKALDLQAKIGHGQTPTTDGRKTALPPDWKAKGRIMFVDNDGSTIELDNDFQSGVGSETGSIEAFGGGVVDAVAQKDNVTRSMVGAYCEDPFMYEIIRRLEAKNKVTSVEFELVNGLLFLEKAGNKRLCVPNRESLRNLFLGECHDATDHFGYKKTTANLLQRFWWPMMMRDAKLYVETCQVCKRDKPRTQAPLGLLKPFRNPERPGESLSMDFMDTLVTNKSGMRHIFVIVDRFSKYARLVAMSETAKTEYVIKLFKENWVRDFGLPKSIISDQDVRFTSELWKAAEQGTQLQMTSGNHPEANGQEEQLSRGVQHLLRHYIKPNQAVEQMHEAQAAMIKTENKHRRPSTVQVGERIWVTFQVGERIWVRSSELGQEYGISRTLMPQYFGPWEVLDVFGEDPDGPSYVVRIPGHLRTYPVFHASKLAPFEETDQFPSRRSTLPPTMDGEVDIDDIVDHREMPVPRPTGKGRPLKPKLQYRVRFRHHTDPKEDRCFKREELMQTAPQVVAHYEKSLQKGKCQIIED</sequence>
<dbReference type="AlphaFoldDB" id="A0A388K8U3"/>
<dbReference type="Pfam" id="PF00665">
    <property type="entry name" value="rve"/>
    <property type="match status" value="1"/>
</dbReference>
<dbReference type="InterPro" id="IPR050951">
    <property type="entry name" value="Retrovirus_Pol_polyprotein"/>
</dbReference>
<dbReference type="InterPro" id="IPR001584">
    <property type="entry name" value="Integrase_cat-core"/>
</dbReference>
<evidence type="ECO:0000313" key="3">
    <source>
        <dbReference type="Proteomes" id="UP000265515"/>
    </source>
</evidence>
<evidence type="ECO:0000313" key="2">
    <source>
        <dbReference type="EMBL" id="GBG66363.1"/>
    </source>
</evidence>
<dbReference type="InterPro" id="IPR041588">
    <property type="entry name" value="Integrase_H2C2"/>
</dbReference>
<dbReference type="InterPro" id="IPR036397">
    <property type="entry name" value="RNaseH_sf"/>
</dbReference>
<dbReference type="Pfam" id="PF17921">
    <property type="entry name" value="Integrase_H2C2"/>
    <property type="match status" value="1"/>
</dbReference>
<keyword evidence="3" id="KW-1185">Reference proteome</keyword>
<dbReference type="PANTHER" id="PTHR37984">
    <property type="entry name" value="PROTEIN CBG26694"/>
    <property type="match status" value="1"/>
</dbReference>
<dbReference type="SUPFAM" id="SSF53098">
    <property type="entry name" value="Ribonuclease H-like"/>
    <property type="match status" value="1"/>
</dbReference>
<dbReference type="Gramene" id="GBG66363">
    <property type="protein sequence ID" value="GBG66363"/>
    <property type="gene ID" value="CBR_g60014"/>
</dbReference>
<dbReference type="Gene3D" id="3.30.420.10">
    <property type="entry name" value="Ribonuclease H-like superfamily/Ribonuclease H"/>
    <property type="match status" value="1"/>
</dbReference>
<comment type="caution">
    <text evidence="2">The sequence shown here is derived from an EMBL/GenBank/DDBJ whole genome shotgun (WGS) entry which is preliminary data.</text>
</comment>
<organism evidence="2 3">
    <name type="scientific">Chara braunii</name>
    <name type="common">Braun's stonewort</name>
    <dbReference type="NCBI Taxonomy" id="69332"/>
    <lineage>
        <taxon>Eukaryota</taxon>
        <taxon>Viridiplantae</taxon>
        <taxon>Streptophyta</taxon>
        <taxon>Charophyceae</taxon>
        <taxon>Charales</taxon>
        <taxon>Characeae</taxon>
        <taxon>Chara</taxon>
    </lineage>
</organism>
<proteinExistence type="predicted"/>
<reference evidence="2 3" key="1">
    <citation type="journal article" date="2018" name="Cell">
        <title>The Chara Genome: Secondary Complexity and Implications for Plant Terrestrialization.</title>
        <authorList>
            <person name="Nishiyama T."/>
            <person name="Sakayama H."/>
            <person name="Vries J.D."/>
            <person name="Buschmann H."/>
            <person name="Saint-Marcoux D."/>
            <person name="Ullrich K.K."/>
            <person name="Haas F.B."/>
            <person name="Vanderstraeten L."/>
            <person name="Becker D."/>
            <person name="Lang D."/>
            <person name="Vosolsobe S."/>
            <person name="Rombauts S."/>
            <person name="Wilhelmsson P.K.I."/>
            <person name="Janitza P."/>
            <person name="Kern R."/>
            <person name="Heyl A."/>
            <person name="Rumpler F."/>
            <person name="Villalobos L.I.A.C."/>
            <person name="Clay J.M."/>
            <person name="Skokan R."/>
            <person name="Toyoda A."/>
            <person name="Suzuki Y."/>
            <person name="Kagoshima H."/>
            <person name="Schijlen E."/>
            <person name="Tajeshwar N."/>
            <person name="Catarino B."/>
            <person name="Hetherington A.J."/>
            <person name="Saltykova A."/>
            <person name="Bonnot C."/>
            <person name="Breuninger H."/>
            <person name="Symeonidi A."/>
            <person name="Radhakrishnan G.V."/>
            <person name="Van Nieuwerburgh F."/>
            <person name="Deforce D."/>
            <person name="Chang C."/>
            <person name="Karol K.G."/>
            <person name="Hedrich R."/>
            <person name="Ulvskov P."/>
            <person name="Glockner G."/>
            <person name="Delwiche C.F."/>
            <person name="Petrasek J."/>
            <person name="Van de Peer Y."/>
            <person name="Friml J."/>
            <person name="Beilby M."/>
            <person name="Dolan L."/>
            <person name="Kohara Y."/>
            <person name="Sugano S."/>
            <person name="Fujiyama A."/>
            <person name="Delaux P.-M."/>
            <person name="Quint M."/>
            <person name="TheiBen G."/>
            <person name="Hagemann M."/>
            <person name="Harholt J."/>
            <person name="Dunand C."/>
            <person name="Zachgo S."/>
            <person name="Langdale J."/>
            <person name="Maumus F."/>
            <person name="Straeten D.V.D."/>
            <person name="Gould S.B."/>
            <person name="Rensing S.A."/>
        </authorList>
    </citation>
    <scope>NUCLEOTIDE SEQUENCE [LARGE SCALE GENOMIC DNA]</scope>
    <source>
        <strain evidence="2 3">S276</strain>
    </source>
</reference>
<dbReference type="GO" id="GO:0015074">
    <property type="term" value="P:DNA integration"/>
    <property type="evidence" value="ECO:0007669"/>
    <property type="project" value="InterPro"/>
</dbReference>
<dbReference type="EMBL" id="BFEA01000073">
    <property type="protein sequence ID" value="GBG66363.1"/>
    <property type="molecule type" value="Genomic_DNA"/>
</dbReference>
<name>A0A388K8U3_CHABU</name>
<dbReference type="PANTHER" id="PTHR37984:SF5">
    <property type="entry name" value="PROTEIN NYNRIN-LIKE"/>
    <property type="match status" value="1"/>
</dbReference>
<dbReference type="GO" id="GO:0003676">
    <property type="term" value="F:nucleic acid binding"/>
    <property type="evidence" value="ECO:0007669"/>
    <property type="project" value="InterPro"/>
</dbReference>
<dbReference type="FunFam" id="1.10.340.70:FF:000001">
    <property type="entry name" value="Retrovirus-related Pol polyprotein from transposon gypsy-like Protein"/>
    <property type="match status" value="1"/>
</dbReference>